<dbReference type="Proteomes" id="UP000595636">
    <property type="component" value="Chromosome"/>
</dbReference>
<evidence type="ECO:0000256" key="1">
    <source>
        <dbReference type="SAM" id="MobiDB-lite"/>
    </source>
</evidence>
<sequence>MHPIRSNDPGLSRRRLLGTGGGMAAAALLGAGTTLLGAGPAHAVVDDSPRFKLDGDGDNPVKRKSLHANWVMQSFAYDNVNQHIYFAQTNTSNTDPERVGDLWITKTDLSGNELGAMALHNFGHGVQIGVEPYQGSVYLWTEWWSSASGFGTKVGRFKFVNGATLEMTSAAIQDRTPSIADTMVNPQPAIDPSTDRLWVRYKVAADMPRIVGFTMSDARAGRLTEDPEHRLAERALPSRGDWGTANPFQGFAVYGRYAYLLEGAANGPSYISVIDLNGTGQSTVVDRWETTAGASLPGREPQGMAIWLASGAARLAFGFHSNTDGVRQSSVFYKTQFVQAATKAADVQKPEAREEPSSGPRQHPGGHTDQD</sequence>
<protein>
    <recommendedName>
        <fullName evidence="2">P68 RBP/TagC-like beta-propeller domain-containing protein</fullName>
    </recommendedName>
</protein>
<evidence type="ECO:0000313" key="4">
    <source>
        <dbReference type="Proteomes" id="UP000595636"/>
    </source>
</evidence>
<gene>
    <name evidence="3" type="ORF">JEQ17_02375</name>
</gene>
<reference evidence="3 4" key="1">
    <citation type="submission" date="2020-12" db="EMBL/GenBank/DDBJ databases">
        <title>A novel species.</title>
        <authorList>
            <person name="Li K."/>
        </authorList>
    </citation>
    <scope>NUCLEOTIDE SEQUENCE [LARGE SCALE GENOMIC DNA]</scope>
    <source>
        <strain evidence="3 4">ZYC-3</strain>
    </source>
</reference>
<feature type="domain" description="P68 RBP/TagC-like beta-propeller" evidence="2">
    <location>
        <begin position="71"/>
        <end position="278"/>
    </location>
</feature>
<evidence type="ECO:0000313" key="3">
    <source>
        <dbReference type="EMBL" id="QQM38433.1"/>
    </source>
</evidence>
<feature type="region of interest" description="Disordered" evidence="1">
    <location>
        <begin position="343"/>
        <end position="371"/>
    </location>
</feature>
<dbReference type="Pfam" id="PF21311">
    <property type="entry name" value="Phage_RBD_prop"/>
    <property type="match status" value="1"/>
</dbReference>
<keyword evidence="4" id="KW-1185">Reference proteome</keyword>
<name>A0A7T7KTZ5_9ACTN</name>
<accession>A0A7T7KTZ5</accession>
<proteinExistence type="predicted"/>
<dbReference type="PROSITE" id="PS51318">
    <property type="entry name" value="TAT"/>
    <property type="match status" value="1"/>
</dbReference>
<evidence type="ECO:0000259" key="2">
    <source>
        <dbReference type="Pfam" id="PF21311"/>
    </source>
</evidence>
<dbReference type="RefSeq" id="WP_200393602.1">
    <property type="nucleotide sequence ID" value="NZ_CP066831.1"/>
</dbReference>
<feature type="compositionally biased region" description="Basic and acidic residues" evidence="1">
    <location>
        <begin position="346"/>
        <end position="356"/>
    </location>
</feature>
<dbReference type="InterPro" id="IPR006311">
    <property type="entry name" value="TAT_signal"/>
</dbReference>
<dbReference type="InterPro" id="IPR048799">
    <property type="entry name" value="P68_RBP_TagC-like_beta-prop"/>
</dbReference>
<organism evidence="3 4">
    <name type="scientific">Streptomyces liliifuscus</name>
    <dbReference type="NCBI Taxonomy" id="2797636"/>
    <lineage>
        <taxon>Bacteria</taxon>
        <taxon>Bacillati</taxon>
        <taxon>Actinomycetota</taxon>
        <taxon>Actinomycetes</taxon>
        <taxon>Kitasatosporales</taxon>
        <taxon>Streptomycetaceae</taxon>
        <taxon>Streptomyces</taxon>
    </lineage>
</organism>
<dbReference type="KEGG" id="slf:JEQ17_02375"/>
<dbReference type="AlphaFoldDB" id="A0A7T7KTZ5"/>
<dbReference type="EMBL" id="CP066831">
    <property type="protein sequence ID" value="QQM38433.1"/>
    <property type="molecule type" value="Genomic_DNA"/>
</dbReference>